<dbReference type="Gene3D" id="1.10.510.10">
    <property type="entry name" value="Transferase(Phosphotransferase) domain 1"/>
    <property type="match status" value="1"/>
</dbReference>
<evidence type="ECO:0000313" key="4">
    <source>
        <dbReference type="Proteomes" id="UP000663843"/>
    </source>
</evidence>
<evidence type="ECO:0000256" key="1">
    <source>
        <dbReference type="SAM" id="MobiDB-lite"/>
    </source>
</evidence>
<dbReference type="PANTHER" id="PTHR44329:SF214">
    <property type="entry name" value="PROTEIN KINASE DOMAIN-CONTAINING PROTEIN"/>
    <property type="match status" value="1"/>
</dbReference>
<evidence type="ECO:0000259" key="2">
    <source>
        <dbReference type="PROSITE" id="PS50011"/>
    </source>
</evidence>
<proteinExistence type="predicted"/>
<dbReference type="AlphaFoldDB" id="A0A8H3DCF5"/>
<dbReference type="PROSITE" id="PS50011">
    <property type="entry name" value="PROTEIN_KINASE_DOM"/>
    <property type="match status" value="1"/>
</dbReference>
<sequence length="354" mass="39393">MTTKYLQQETEDPESILYSESNDDEHQQRSLHRSYPPVKEVKAIANNRRAVTTVSEPLLISSSMPLQEIGRILGNHSCPDITQGLDLEKCSTLPVRGGGFGDVYEGLLISGQKVAIKSARIFVSSREGFAQTTKSLARELYSWSKCKHPNVLELYGLAYFNNQIATVSPWMDNGTLPQYINQHAQSDVRNLCYQISGSVAYLHGMGVVHGDIKGANVLIADDGTPKLADFGNTILRAYSLRFTGTLDEASFSVRWTAPELLSGATNVSIEADIYALGMTILEAFTGEVPFSDKSESAVLGDVMLRRKIPTRREAYFPSDDAQKETLWRLLERCWDSRPRERPSAKDVQDHLNSL</sequence>
<reference evidence="3" key="1">
    <citation type="submission" date="2021-01" db="EMBL/GenBank/DDBJ databases">
        <authorList>
            <person name="Kaushik A."/>
        </authorList>
    </citation>
    <scope>NUCLEOTIDE SEQUENCE</scope>
    <source>
        <strain evidence="3">AG2-2IIIB</strain>
    </source>
</reference>
<dbReference type="InterPro" id="IPR011009">
    <property type="entry name" value="Kinase-like_dom_sf"/>
</dbReference>
<dbReference type="GO" id="GO:0005524">
    <property type="term" value="F:ATP binding"/>
    <property type="evidence" value="ECO:0007669"/>
    <property type="project" value="InterPro"/>
</dbReference>
<dbReference type="EMBL" id="CAJMWT010007040">
    <property type="protein sequence ID" value="CAE6522169.1"/>
    <property type="molecule type" value="Genomic_DNA"/>
</dbReference>
<dbReference type="InterPro" id="IPR000719">
    <property type="entry name" value="Prot_kinase_dom"/>
</dbReference>
<dbReference type="Pfam" id="PF00069">
    <property type="entry name" value="Pkinase"/>
    <property type="match status" value="1"/>
</dbReference>
<dbReference type="GO" id="GO:0004674">
    <property type="term" value="F:protein serine/threonine kinase activity"/>
    <property type="evidence" value="ECO:0007669"/>
    <property type="project" value="TreeGrafter"/>
</dbReference>
<gene>
    <name evidence="3" type="ORF">RDB_LOCUS166997</name>
</gene>
<organism evidence="3 4">
    <name type="scientific">Rhizoctonia solani</name>
    <dbReference type="NCBI Taxonomy" id="456999"/>
    <lineage>
        <taxon>Eukaryota</taxon>
        <taxon>Fungi</taxon>
        <taxon>Dikarya</taxon>
        <taxon>Basidiomycota</taxon>
        <taxon>Agaricomycotina</taxon>
        <taxon>Agaricomycetes</taxon>
        <taxon>Cantharellales</taxon>
        <taxon>Ceratobasidiaceae</taxon>
        <taxon>Rhizoctonia</taxon>
    </lineage>
</organism>
<evidence type="ECO:0000313" key="3">
    <source>
        <dbReference type="EMBL" id="CAE6522169.1"/>
    </source>
</evidence>
<feature type="region of interest" description="Disordered" evidence="1">
    <location>
        <begin position="1"/>
        <end position="32"/>
    </location>
</feature>
<comment type="caution">
    <text evidence="3">The sequence shown here is derived from an EMBL/GenBank/DDBJ whole genome shotgun (WGS) entry which is preliminary data.</text>
</comment>
<accession>A0A8H3DCF5</accession>
<protein>
    <recommendedName>
        <fullName evidence="2">Protein kinase domain-containing protein</fullName>
    </recommendedName>
</protein>
<dbReference type="SMART" id="SM00220">
    <property type="entry name" value="S_TKc"/>
    <property type="match status" value="1"/>
</dbReference>
<name>A0A8H3DCF5_9AGAM</name>
<dbReference type="InterPro" id="IPR008271">
    <property type="entry name" value="Ser/Thr_kinase_AS"/>
</dbReference>
<dbReference type="Proteomes" id="UP000663843">
    <property type="component" value="Unassembled WGS sequence"/>
</dbReference>
<dbReference type="SUPFAM" id="SSF56112">
    <property type="entry name" value="Protein kinase-like (PK-like)"/>
    <property type="match status" value="1"/>
</dbReference>
<dbReference type="PROSITE" id="PS00108">
    <property type="entry name" value="PROTEIN_KINASE_ST"/>
    <property type="match status" value="1"/>
</dbReference>
<dbReference type="InterPro" id="IPR051681">
    <property type="entry name" value="Ser/Thr_Kinases-Pseudokinases"/>
</dbReference>
<feature type="domain" description="Protein kinase" evidence="2">
    <location>
        <begin position="89"/>
        <end position="353"/>
    </location>
</feature>
<dbReference type="PANTHER" id="PTHR44329">
    <property type="entry name" value="SERINE/THREONINE-PROTEIN KINASE TNNI3K-RELATED"/>
    <property type="match status" value="1"/>
</dbReference>